<dbReference type="SUPFAM" id="SSF69572">
    <property type="entry name" value="Activating enzymes of the ubiquitin-like proteins"/>
    <property type="match status" value="1"/>
</dbReference>
<feature type="domain" description="MPN" evidence="6">
    <location>
        <begin position="618"/>
        <end position="755"/>
    </location>
</feature>
<dbReference type="Gene3D" id="3.40.50.720">
    <property type="entry name" value="NAD(P)-binding Rossmann-like Domain"/>
    <property type="match status" value="1"/>
</dbReference>
<dbReference type="SUPFAM" id="SSF102712">
    <property type="entry name" value="JAB1/MPN domain"/>
    <property type="match status" value="1"/>
</dbReference>
<dbReference type="InterPro" id="IPR028090">
    <property type="entry name" value="JAB_dom_prok"/>
</dbReference>
<keyword evidence="5" id="KW-0482">Metalloprotease</keyword>
<reference evidence="7" key="1">
    <citation type="submission" date="2022-11" db="EMBL/GenBank/DDBJ databases">
        <title>Isolation and characterization of PLA-degrading bacterium Massilia sp. from Antarctic soil.</title>
        <authorList>
            <person name="Sato K."/>
            <person name="Gomez-Fuentes C."/>
            <person name="Ahmad S.A."/>
            <person name="Zulkharnain A."/>
        </authorList>
    </citation>
    <scope>NUCLEOTIDE SEQUENCE</scope>
    <source>
        <strain evidence="7">N-3</strain>
    </source>
</reference>
<dbReference type="Pfam" id="PF14457">
    <property type="entry name" value="Prok-E2_A"/>
    <property type="match status" value="1"/>
</dbReference>
<dbReference type="RefSeq" id="WP_281907719.1">
    <property type="nucleotide sequence ID" value="NZ_AP026966.1"/>
</dbReference>
<dbReference type="InterPro" id="IPR035985">
    <property type="entry name" value="Ubiquitin-activating_enz"/>
</dbReference>
<dbReference type="Pfam" id="PF00899">
    <property type="entry name" value="ThiF"/>
    <property type="match status" value="1"/>
</dbReference>
<protein>
    <recommendedName>
        <fullName evidence="6">MPN domain-containing protein</fullName>
    </recommendedName>
</protein>
<organism evidence="7 8">
    <name type="scientific">Massilia varians</name>
    <dbReference type="NCBI Taxonomy" id="457921"/>
    <lineage>
        <taxon>Bacteria</taxon>
        <taxon>Pseudomonadati</taxon>
        <taxon>Pseudomonadota</taxon>
        <taxon>Betaproteobacteria</taxon>
        <taxon>Burkholderiales</taxon>
        <taxon>Oxalobacteraceae</taxon>
        <taxon>Telluria group</taxon>
        <taxon>Massilia</taxon>
    </lineage>
</organism>
<keyword evidence="3" id="KW-0378">Hydrolase</keyword>
<dbReference type="InterPro" id="IPR037518">
    <property type="entry name" value="MPN"/>
</dbReference>
<dbReference type="Pfam" id="PF14464">
    <property type="entry name" value="Prok-JAB"/>
    <property type="match status" value="1"/>
</dbReference>
<keyword evidence="4" id="KW-0862">Zinc</keyword>
<evidence type="ECO:0000256" key="2">
    <source>
        <dbReference type="ARBA" id="ARBA00022723"/>
    </source>
</evidence>
<dbReference type="PROSITE" id="PS50249">
    <property type="entry name" value="MPN"/>
    <property type="match status" value="1"/>
</dbReference>
<dbReference type="Gene3D" id="3.40.140.10">
    <property type="entry name" value="Cytidine Deaminase, domain 2"/>
    <property type="match status" value="1"/>
</dbReference>
<proteinExistence type="predicted"/>
<name>A0ABM8C7D1_9BURK</name>
<evidence type="ECO:0000256" key="3">
    <source>
        <dbReference type="ARBA" id="ARBA00022801"/>
    </source>
</evidence>
<keyword evidence="1" id="KW-0645">Protease</keyword>
<accession>A0ABM8C7D1</accession>
<keyword evidence="2" id="KW-0479">Metal-binding</keyword>
<evidence type="ECO:0000256" key="1">
    <source>
        <dbReference type="ARBA" id="ARBA00022670"/>
    </source>
</evidence>
<gene>
    <name evidence="7" type="ORF">MasN3_26610</name>
</gene>
<dbReference type="EMBL" id="AP026966">
    <property type="protein sequence ID" value="BDT59167.1"/>
    <property type="molecule type" value="Genomic_DNA"/>
</dbReference>
<evidence type="ECO:0000256" key="5">
    <source>
        <dbReference type="ARBA" id="ARBA00023049"/>
    </source>
</evidence>
<dbReference type="InterPro" id="IPR000594">
    <property type="entry name" value="ThiF_NAD_FAD-bd"/>
</dbReference>
<dbReference type="Proteomes" id="UP001163336">
    <property type="component" value="Chromosome"/>
</dbReference>
<sequence length="755" mass="82248">MDGAWHTIPETEVLGSAEELSLPRARSLAIAIQRHPDYTLLQCVRACVDGEVVTETLIVEVECHGVPHYNVHGIEFRERLALRVFRDTGKLVEARPLRATFPLLMHQHHVGPGKAPNLCLYYEPVRAVLRSWTPQRFLQRIQVWLEKSAKGTLHPADQPVEQLFFTSTDELVLPWNFEALSAEPECTFIVSKTPTRPDDGDTYFLRTVPSGQSGGSNNIGLLQVTLPPVVHGRPEVDHPTLGMLADALRPRGVDLLATLKDSLRSRLDDGCKRAASDSGFSILLLNIPVTRDAGGIVERTVRRAYLIGLSALELAVATGTFFELDGKYYKEQAAGFLAAGEKNEWRAQSIAALEVVRGLDQPLARLYSGIDSAGPDGALVGAGALGSILLDFWTRGGWGQWSVIDNDHLKPHNLVRHAADARFLGWSKAEAAKHRHDEVMQGAGQITAIHADACELDQEGVAPALSSAALIVDASTTLDYPRLASTRDDFGRHASTFVTPSGRDSVLLVEDAARTIRLRTLEAQYYRAVIRSEWGESHLDGNLGRLWSGGGCRDISLVMPHSRIVGHAATLAEQIRIQSQQAEAAIIVWERDGDTGAVGVHQVPVQKERRMSLDDFELFIDEGVIANMMAARAEQLPNETGGTLLGYFDFNRKSVVVVDALRAPPDSVSSPVAFTRGSTGVREAVTEAGRRTAEVVGYIGEWHSHPTGCAANPSQDDMMQLVELALGMSEEGSPVLTMIVGDGGDVQAMIGEVRQ</sequence>
<dbReference type="InterPro" id="IPR032865">
    <property type="entry name" value="Prok-E2_A"/>
</dbReference>
<evidence type="ECO:0000313" key="8">
    <source>
        <dbReference type="Proteomes" id="UP001163336"/>
    </source>
</evidence>
<keyword evidence="8" id="KW-1185">Reference proteome</keyword>
<evidence type="ECO:0000313" key="7">
    <source>
        <dbReference type="EMBL" id="BDT59167.1"/>
    </source>
</evidence>
<evidence type="ECO:0000256" key="4">
    <source>
        <dbReference type="ARBA" id="ARBA00022833"/>
    </source>
</evidence>
<evidence type="ECO:0000259" key="6">
    <source>
        <dbReference type="PROSITE" id="PS50249"/>
    </source>
</evidence>